<sequence length="87" mass="9396">MSTEMSLLGCCWSSSCVWFFAIQPFSFGGITRVPSRVSSLSLSASWPTALQVQSPPVAILICSGKSPLFGPSSYSLFLLFTPSLNFH</sequence>
<gene>
    <name evidence="1" type="ORF">DILT_LOCUS18213</name>
</gene>
<dbReference type="Proteomes" id="UP000281553">
    <property type="component" value="Unassembled WGS sequence"/>
</dbReference>
<dbReference type="EMBL" id="UYRU01098318">
    <property type="protein sequence ID" value="VDN40328.1"/>
    <property type="molecule type" value="Genomic_DNA"/>
</dbReference>
<organism evidence="1 2">
    <name type="scientific">Dibothriocephalus latus</name>
    <name type="common">Fish tapeworm</name>
    <name type="synonym">Diphyllobothrium latum</name>
    <dbReference type="NCBI Taxonomy" id="60516"/>
    <lineage>
        <taxon>Eukaryota</taxon>
        <taxon>Metazoa</taxon>
        <taxon>Spiralia</taxon>
        <taxon>Lophotrochozoa</taxon>
        <taxon>Platyhelminthes</taxon>
        <taxon>Cestoda</taxon>
        <taxon>Eucestoda</taxon>
        <taxon>Diphyllobothriidea</taxon>
        <taxon>Diphyllobothriidae</taxon>
        <taxon>Dibothriocephalus</taxon>
    </lineage>
</organism>
<accession>A0A3P7NW37</accession>
<dbReference type="AlphaFoldDB" id="A0A3P7NW37"/>
<protein>
    <submittedName>
        <fullName evidence="1">Uncharacterized protein</fullName>
    </submittedName>
</protein>
<proteinExistence type="predicted"/>
<evidence type="ECO:0000313" key="1">
    <source>
        <dbReference type="EMBL" id="VDN40328.1"/>
    </source>
</evidence>
<reference evidence="1 2" key="1">
    <citation type="submission" date="2018-11" db="EMBL/GenBank/DDBJ databases">
        <authorList>
            <consortium name="Pathogen Informatics"/>
        </authorList>
    </citation>
    <scope>NUCLEOTIDE SEQUENCE [LARGE SCALE GENOMIC DNA]</scope>
</reference>
<keyword evidence="2" id="KW-1185">Reference proteome</keyword>
<evidence type="ECO:0000313" key="2">
    <source>
        <dbReference type="Proteomes" id="UP000281553"/>
    </source>
</evidence>
<name>A0A3P7NW37_DIBLA</name>